<feature type="transmembrane region" description="Helical" evidence="1">
    <location>
        <begin position="20"/>
        <end position="42"/>
    </location>
</feature>
<dbReference type="GeneID" id="113521420"/>
<keyword evidence="1" id="KW-1133">Transmembrane helix</keyword>
<keyword evidence="1" id="KW-0472">Membrane</keyword>
<dbReference type="RefSeq" id="XP_052755006.1">
    <property type="nucleotide sequence ID" value="XM_052899046.1"/>
</dbReference>
<name>A0ABM3MUI6_GALME</name>
<dbReference type="Proteomes" id="UP001652740">
    <property type="component" value="Unplaced"/>
</dbReference>
<reference evidence="3" key="1">
    <citation type="submission" date="2025-08" db="UniProtKB">
        <authorList>
            <consortium name="RefSeq"/>
        </authorList>
    </citation>
    <scope>IDENTIFICATION</scope>
    <source>
        <tissue evidence="3">Whole larvae</tissue>
    </source>
</reference>
<protein>
    <submittedName>
        <fullName evidence="3">Uncharacterized protein LOC113521420</fullName>
    </submittedName>
</protein>
<organism evidence="2 3">
    <name type="scientific">Galleria mellonella</name>
    <name type="common">Greater wax moth</name>
    <dbReference type="NCBI Taxonomy" id="7137"/>
    <lineage>
        <taxon>Eukaryota</taxon>
        <taxon>Metazoa</taxon>
        <taxon>Ecdysozoa</taxon>
        <taxon>Arthropoda</taxon>
        <taxon>Hexapoda</taxon>
        <taxon>Insecta</taxon>
        <taxon>Pterygota</taxon>
        <taxon>Neoptera</taxon>
        <taxon>Endopterygota</taxon>
        <taxon>Lepidoptera</taxon>
        <taxon>Glossata</taxon>
        <taxon>Ditrysia</taxon>
        <taxon>Pyraloidea</taxon>
        <taxon>Pyralidae</taxon>
        <taxon>Galleriinae</taxon>
        <taxon>Galleria</taxon>
    </lineage>
</organism>
<keyword evidence="1" id="KW-0812">Transmembrane</keyword>
<evidence type="ECO:0000313" key="2">
    <source>
        <dbReference type="Proteomes" id="UP001652740"/>
    </source>
</evidence>
<proteinExistence type="predicted"/>
<accession>A0ABM3MUI6</accession>
<sequence>MSSQIFGILLNKSSDKVPYVLLQTFCPTFMTLIVFVVVMTFYNNQKVHCNIIIQRNIIKNNMLTADNSKFYNNITSTPSNNTFAHKNLLNGLQNARNILHSLEQSLSKTNNYEKRLLRCKAYHCRTRTNAWFNSEPSEKFTKTGSKELSKHLFFFERFRRVCPWRTIPCYVYRELEKKNVLLIDINKIVFAASLFKHEKYISYQVDLAESWSTMSIVCLQYQYEELSKRYEALLRAYDERCSIVNVRDATIEELQKRTEQLSAQLIHAHETLLTVGERFLALKRKHHWQVLNAQLFCLLSEQPRKLLLYKLLKILHQKQVNKYKETIELLKHVVKSVVRSTERARMELEQRLKLCMTAEQNAHTALLLAEIRKCNILYLENLRLKAFIEQLTPGHVVWNT</sequence>
<gene>
    <name evidence="3" type="primary">LOC113521420</name>
</gene>
<evidence type="ECO:0000256" key="1">
    <source>
        <dbReference type="SAM" id="Phobius"/>
    </source>
</evidence>
<evidence type="ECO:0000313" key="3">
    <source>
        <dbReference type="RefSeq" id="XP_052755006.1"/>
    </source>
</evidence>
<keyword evidence="2" id="KW-1185">Reference proteome</keyword>